<dbReference type="EMBL" id="CADCTJ010001133">
    <property type="protein sequence ID" value="CAA9285474.1"/>
    <property type="molecule type" value="Genomic_DNA"/>
</dbReference>
<sequence length="51" mass="6085">METEKMLYKRQRSFMICNIVYGTSRLNNLSYKMPAQYPILHLRLSSKSKTN</sequence>
<dbReference type="AlphaFoldDB" id="A0A6J4JR98"/>
<accession>A0A6J4JR98</accession>
<proteinExistence type="predicted"/>
<name>A0A6J4JR98_9BACT</name>
<reference evidence="1" key="1">
    <citation type="submission" date="2020-02" db="EMBL/GenBank/DDBJ databases">
        <authorList>
            <person name="Meier V. D."/>
        </authorList>
    </citation>
    <scope>NUCLEOTIDE SEQUENCE</scope>
    <source>
        <strain evidence="1">AVDCRST_MAG95</strain>
    </source>
</reference>
<gene>
    <name evidence="1" type="ORF">AVDCRST_MAG95-3615</name>
</gene>
<organism evidence="1">
    <name type="scientific">uncultured Adhaeribacter sp</name>
    <dbReference type="NCBI Taxonomy" id="448109"/>
    <lineage>
        <taxon>Bacteria</taxon>
        <taxon>Pseudomonadati</taxon>
        <taxon>Bacteroidota</taxon>
        <taxon>Cytophagia</taxon>
        <taxon>Cytophagales</taxon>
        <taxon>Hymenobacteraceae</taxon>
        <taxon>Adhaeribacter</taxon>
        <taxon>environmental samples</taxon>
    </lineage>
</organism>
<evidence type="ECO:0000313" key="1">
    <source>
        <dbReference type="EMBL" id="CAA9285474.1"/>
    </source>
</evidence>
<protein>
    <submittedName>
        <fullName evidence="1">Uncharacterized protein</fullName>
    </submittedName>
</protein>